<dbReference type="EMBL" id="DVOJ01000015">
    <property type="protein sequence ID" value="HIV01741.1"/>
    <property type="molecule type" value="Genomic_DNA"/>
</dbReference>
<accession>A0A9D1NFT6</accession>
<dbReference type="GO" id="GO:0003697">
    <property type="term" value="F:single-stranded DNA binding"/>
    <property type="evidence" value="ECO:0007669"/>
    <property type="project" value="InterPro"/>
</dbReference>
<dbReference type="Pfam" id="PF08401">
    <property type="entry name" value="ArdcN"/>
    <property type="match status" value="1"/>
</dbReference>
<evidence type="ECO:0000259" key="2">
    <source>
        <dbReference type="Pfam" id="PF08401"/>
    </source>
</evidence>
<evidence type="ECO:0000256" key="1">
    <source>
        <dbReference type="SAM" id="MobiDB-lite"/>
    </source>
</evidence>
<feature type="region of interest" description="Disordered" evidence="1">
    <location>
        <begin position="290"/>
        <end position="343"/>
    </location>
</feature>
<dbReference type="InterPro" id="IPR013610">
    <property type="entry name" value="ArdC_N"/>
</dbReference>
<evidence type="ECO:0000313" key="3">
    <source>
        <dbReference type="EMBL" id="HIV01741.1"/>
    </source>
</evidence>
<comment type="caution">
    <text evidence="3">The sequence shown here is derived from an EMBL/GenBank/DDBJ whole genome shotgun (WGS) entry which is preliminary data.</text>
</comment>
<gene>
    <name evidence="3" type="ORF">IAA62_04235</name>
</gene>
<evidence type="ECO:0000313" key="4">
    <source>
        <dbReference type="Proteomes" id="UP000886861"/>
    </source>
</evidence>
<protein>
    <recommendedName>
        <fullName evidence="2">N-terminal domain-containing protein</fullName>
    </recommendedName>
</protein>
<reference evidence="3" key="2">
    <citation type="journal article" date="2021" name="PeerJ">
        <title>Extensive microbial diversity within the chicken gut microbiome revealed by metagenomics and culture.</title>
        <authorList>
            <person name="Gilroy R."/>
            <person name="Ravi A."/>
            <person name="Getino M."/>
            <person name="Pursley I."/>
            <person name="Horton D.L."/>
            <person name="Alikhan N.F."/>
            <person name="Baker D."/>
            <person name="Gharbi K."/>
            <person name="Hall N."/>
            <person name="Watson M."/>
            <person name="Adriaenssens E.M."/>
            <person name="Foster-Nyarko E."/>
            <person name="Jarju S."/>
            <person name="Secka A."/>
            <person name="Antonio M."/>
            <person name="Oren A."/>
            <person name="Chaudhuri R.R."/>
            <person name="La Ragione R."/>
            <person name="Hildebrand F."/>
            <person name="Pallen M.J."/>
        </authorList>
    </citation>
    <scope>NUCLEOTIDE SEQUENCE</scope>
    <source>
        <strain evidence="3">CHK186-9395</strain>
    </source>
</reference>
<dbReference type="Proteomes" id="UP000886861">
    <property type="component" value="Unassembled WGS sequence"/>
</dbReference>
<dbReference type="Gene3D" id="1.10.10.2910">
    <property type="match status" value="1"/>
</dbReference>
<sequence length="343" mass="38953">MEENKVRTTVDDLITQAEQQYVEFLKSGKYKDLLLSMSNLNCYSLNNHLLILSQMPTATCVNGMKVWNYNHRNIIKGEKAIKIIAPLREIRKEDVLDEDGNVVETKEIEINGFKVAYVFDISQTEGRELYEFKCDENLAIENFDVIKDAIERVPRGYEISYGQVQDGCDGYCDFTNKKIVIREGMPLNQTLTTLIHEVGHALAEERVRSNFKGLTPKEQSNIREIEAESIALVVSNRLGLQTTDFNLGYIAKFSDGDLNKFKANLDVVRSVSYQILSSVEPALQTHLKEKVASTENTSENTTKDCTKTSGNKEVKQTIEESETKPKTRKKSAKTKEKDEVEQC</sequence>
<feature type="domain" description="N-terminal" evidence="2">
    <location>
        <begin position="10"/>
        <end position="119"/>
    </location>
</feature>
<feature type="compositionally biased region" description="Basic and acidic residues" evidence="1">
    <location>
        <begin position="301"/>
        <end position="325"/>
    </location>
</feature>
<dbReference type="AlphaFoldDB" id="A0A9D1NFT6"/>
<reference evidence="3" key="1">
    <citation type="submission" date="2020-10" db="EMBL/GenBank/DDBJ databases">
        <authorList>
            <person name="Gilroy R."/>
        </authorList>
    </citation>
    <scope>NUCLEOTIDE SEQUENCE</scope>
    <source>
        <strain evidence="3">CHK186-9395</strain>
    </source>
</reference>
<organism evidence="3 4">
    <name type="scientific">Candidatus Caccopulliclostridium gallistercoris</name>
    <dbReference type="NCBI Taxonomy" id="2840719"/>
    <lineage>
        <taxon>Bacteria</taxon>
        <taxon>Bacillati</taxon>
        <taxon>Bacillota</taxon>
        <taxon>Clostridia</taxon>
        <taxon>Candidatus Caccopulliclostridium</taxon>
    </lineage>
</organism>
<proteinExistence type="predicted"/>
<feature type="compositionally biased region" description="Basic and acidic residues" evidence="1">
    <location>
        <begin position="333"/>
        <end position="343"/>
    </location>
</feature>
<name>A0A9D1NFT6_9FIRM</name>